<accession>A0ACB9IL49</accession>
<sequence length="96" mass="11129">MWKEVLILFSNCRDDVINFLLNLNHGLSKNLYGDNVRPVSPFGSTYSKPVVDSLLIHRCLPDELLFEIFGRITPYNLGKTACVCRKWRNNVRNLVF</sequence>
<evidence type="ECO:0000313" key="1">
    <source>
        <dbReference type="EMBL" id="KAI3808201.1"/>
    </source>
</evidence>
<reference evidence="1 2" key="2">
    <citation type="journal article" date="2022" name="Mol. Ecol. Resour.">
        <title>The genomes of chicory, endive, great burdock and yacon provide insights into Asteraceae paleo-polyploidization history and plant inulin production.</title>
        <authorList>
            <person name="Fan W."/>
            <person name="Wang S."/>
            <person name="Wang H."/>
            <person name="Wang A."/>
            <person name="Jiang F."/>
            <person name="Liu H."/>
            <person name="Zhao H."/>
            <person name="Xu D."/>
            <person name="Zhang Y."/>
        </authorList>
    </citation>
    <scope>NUCLEOTIDE SEQUENCE [LARGE SCALE GENOMIC DNA]</scope>
    <source>
        <strain evidence="2">cv. Yunnan</strain>
        <tissue evidence="1">Leaves</tissue>
    </source>
</reference>
<name>A0ACB9IL49_9ASTR</name>
<organism evidence="1 2">
    <name type="scientific">Smallanthus sonchifolius</name>
    <dbReference type="NCBI Taxonomy" id="185202"/>
    <lineage>
        <taxon>Eukaryota</taxon>
        <taxon>Viridiplantae</taxon>
        <taxon>Streptophyta</taxon>
        <taxon>Embryophyta</taxon>
        <taxon>Tracheophyta</taxon>
        <taxon>Spermatophyta</taxon>
        <taxon>Magnoliopsida</taxon>
        <taxon>eudicotyledons</taxon>
        <taxon>Gunneridae</taxon>
        <taxon>Pentapetalae</taxon>
        <taxon>asterids</taxon>
        <taxon>campanulids</taxon>
        <taxon>Asterales</taxon>
        <taxon>Asteraceae</taxon>
        <taxon>Asteroideae</taxon>
        <taxon>Heliantheae alliance</taxon>
        <taxon>Millerieae</taxon>
        <taxon>Smallanthus</taxon>
    </lineage>
</organism>
<dbReference type="Proteomes" id="UP001056120">
    <property type="component" value="Linkage Group LG08"/>
</dbReference>
<keyword evidence="2" id="KW-1185">Reference proteome</keyword>
<reference evidence="2" key="1">
    <citation type="journal article" date="2022" name="Mol. Ecol. Resour.">
        <title>The genomes of chicory, endive, great burdock and yacon provide insights into Asteraceae palaeo-polyploidization history and plant inulin production.</title>
        <authorList>
            <person name="Fan W."/>
            <person name="Wang S."/>
            <person name="Wang H."/>
            <person name="Wang A."/>
            <person name="Jiang F."/>
            <person name="Liu H."/>
            <person name="Zhao H."/>
            <person name="Xu D."/>
            <person name="Zhang Y."/>
        </authorList>
    </citation>
    <scope>NUCLEOTIDE SEQUENCE [LARGE SCALE GENOMIC DNA]</scope>
    <source>
        <strain evidence="2">cv. Yunnan</strain>
    </source>
</reference>
<proteinExistence type="predicted"/>
<dbReference type="EMBL" id="CM042025">
    <property type="protein sequence ID" value="KAI3808201.1"/>
    <property type="molecule type" value="Genomic_DNA"/>
</dbReference>
<comment type="caution">
    <text evidence="1">The sequence shown here is derived from an EMBL/GenBank/DDBJ whole genome shotgun (WGS) entry which is preliminary data.</text>
</comment>
<gene>
    <name evidence="1" type="ORF">L1987_24149</name>
</gene>
<protein>
    <submittedName>
        <fullName evidence="1">Uncharacterized protein</fullName>
    </submittedName>
</protein>
<evidence type="ECO:0000313" key="2">
    <source>
        <dbReference type="Proteomes" id="UP001056120"/>
    </source>
</evidence>